<dbReference type="InterPro" id="IPR018392">
    <property type="entry name" value="LysM"/>
</dbReference>
<proteinExistence type="predicted"/>
<gene>
    <name evidence="2" type="ORF">OBE_16484</name>
</gene>
<dbReference type="SUPFAM" id="SSF54106">
    <property type="entry name" value="LysM domain"/>
    <property type="match status" value="5"/>
</dbReference>
<protein>
    <submittedName>
        <fullName evidence="2">Autolysin</fullName>
    </submittedName>
</protein>
<dbReference type="PANTHER" id="PTHR33734:SF22">
    <property type="entry name" value="MEMBRANE-BOUND LYTIC MUREIN TRANSGLYCOSYLASE D"/>
    <property type="match status" value="1"/>
</dbReference>
<dbReference type="PROSITE" id="PS51782">
    <property type="entry name" value="LYSM"/>
    <property type="match status" value="5"/>
</dbReference>
<evidence type="ECO:0000259" key="1">
    <source>
        <dbReference type="PROSITE" id="PS51782"/>
    </source>
</evidence>
<dbReference type="SMART" id="SM00257">
    <property type="entry name" value="LysM"/>
    <property type="match status" value="5"/>
</dbReference>
<dbReference type="AlphaFoldDB" id="K1RXG1"/>
<feature type="domain" description="LysM" evidence="1">
    <location>
        <begin position="61"/>
        <end position="104"/>
    </location>
</feature>
<accession>K1RXG1</accession>
<dbReference type="Pfam" id="PF01476">
    <property type="entry name" value="LysM"/>
    <property type="match status" value="5"/>
</dbReference>
<sequence length="281" mass="31634">MYMNNKTYTVKKGDTLYGISKQFNTSAQKIRELNNLKNDNIVPSQVLIISENNGTNPNECVIYTVKKGDSLYEIAKKYNTSVDAIKRYNNLTTNNLSIGQKIRIPCNIEDNDDKVMPKYISYTIKAGDNLYNIAKKYNTTVDKIKRDNNLQSNNLTIGKILLIENTGDQSTIEACFGEEYEAPSSNITYTVQKGDSLYSIANKYNTTINEIKSLNNLTSNNLSIGQQLRIPTNASGNITYTVQKGDNLYSIARKYNTTVNEIKRKNNLTSNNLSIGQQLII</sequence>
<dbReference type="CDD" id="cd00118">
    <property type="entry name" value="LysM"/>
    <property type="match status" value="5"/>
</dbReference>
<dbReference type="InterPro" id="IPR036779">
    <property type="entry name" value="LysM_dom_sf"/>
</dbReference>
<dbReference type="PANTHER" id="PTHR33734">
    <property type="entry name" value="LYSM DOMAIN-CONTAINING GPI-ANCHORED PROTEIN 2"/>
    <property type="match status" value="1"/>
</dbReference>
<feature type="domain" description="LysM" evidence="1">
    <location>
        <begin position="120"/>
        <end position="163"/>
    </location>
</feature>
<feature type="domain" description="LysM" evidence="1">
    <location>
        <begin position="238"/>
        <end position="281"/>
    </location>
</feature>
<organism evidence="2">
    <name type="scientific">human gut metagenome</name>
    <dbReference type="NCBI Taxonomy" id="408170"/>
    <lineage>
        <taxon>unclassified sequences</taxon>
        <taxon>metagenomes</taxon>
        <taxon>organismal metagenomes</taxon>
    </lineage>
</organism>
<feature type="domain" description="LysM" evidence="1">
    <location>
        <begin position="6"/>
        <end position="49"/>
    </location>
</feature>
<comment type="caution">
    <text evidence="2">The sequence shown here is derived from an EMBL/GenBank/DDBJ whole genome shotgun (WGS) entry which is preliminary data.</text>
</comment>
<dbReference type="Gene3D" id="3.10.350.10">
    <property type="entry name" value="LysM domain"/>
    <property type="match status" value="5"/>
</dbReference>
<feature type="domain" description="LysM" evidence="1">
    <location>
        <begin position="187"/>
        <end position="230"/>
    </location>
</feature>
<dbReference type="EMBL" id="AJWZ01011210">
    <property type="protein sequence ID" value="EKC46075.1"/>
    <property type="molecule type" value="Genomic_DNA"/>
</dbReference>
<evidence type="ECO:0000313" key="2">
    <source>
        <dbReference type="EMBL" id="EKC46075.1"/>
    </source>
</evidence>
<reference evidence="2" key="1">
    <citation type="journal article" date="2013" name="Environ. Microbiol.">
        <title>Microbiota from the distal guts of lean and obese adolescents exhibit partial functional redundancy besides clear differences in community structure.</title>
        <authorList>
            <person name="Ferrer M."/>
            <person name="Ruiz A."/>
            <person name="Lanza F."/>
            <person name="Haange S.B."/>
            <person name="Oberbach A."/>
            <person name="Till H."/>
            <person name="Bargiela R."/>
            <person name="Campoy C."/>
            <person name="Segura M.T."/>
            <person name="Richter M."/>
            <person name="von Bergen M."/>
            <person name="Seifert J."/>
            <person name="Suarez A."/>
        </authorList>
    </citation>
    <scope>NUCLEOTIDE SEQUENCE</scope>
</reference>
<name>K1RXG1_9ZZZZ</name>